<dbReference type="SUPFAM" id="SSF64288">
    <property type="entry name" value="Chorismate lyase-like"/>
    <property type="match status" value="1"/>
</dbReference>
<dbReference type="InterPro" id="IPR011663">
    <property type="entry name" value="UTRA"/>
</dbReference>
<feature type="domain" description="HTH gntR-type" evidence="4">
    <location>
        <begin position="4"/>
        <end position="72"/>
    </location>
</feature>
<evidence type="ECO:0000313" key="6">
    <source>
        <dbReference type="Proteomes" id="UP000190637"/>
    </source>
</evidence>
<dbReference type="RefSeq" id="WP_078761958.1">
    <property type="nucleotide sequence ID" value="NZ_FUWS01000006.1"/>
</dbReference>
<dbReference type="PROSITE" id="PS50949">
    <property type="entry name" value="HTH_GNTR"/>
    <property type="match status" value="1"/>
</dbReference>
<dbReference type="GO" id="GO:0003677">
    <property type="term" value="F:DNA binding"/>
    <property type="evidence" value="ECO:0007669"/>
    <property type="project" value="UniProtKB-KW"/>
</dbReference>
<dbReference type="GO" id="GO:0045892">
    <property type="term" value="P:negative regulation of DNA-templated transcription"/>
    <property type="evidence" value="ECO:0007669"/>
    <property type="project" value="TreeGrafter"/>
</dbReference>
<dbReference type="OrthoDB" id="3214900at2"/>
<organism evidence="5 6">
    <name type="scientific">Marinactinospora thermotolerans DSM 45154</name>
    <dbReference type="NCBI Taxonomy" id="1122192"/>
    <lineage>
        <taxon>Bacteria</taxon>
        <taxon>Bacillati</taxon>
        <taxon>Actinomycetota</taxon>
        <taxon>Actinomycetes</taxon>
        <taxon>Streptosporangiales</taxon>
        <taxon>Nocardiopsidaceae</taxon>
        <taxon>Marinactinospora</taxon>
    </lineage>
</organism>
<proteinExistence type="predicted"/>
<dbReference type="AlphaFoldDB" id="A0A1T4RAR3"/>
<evidence type="ECO:0000256" key="2">
    <source>
        <dbReference type="ARBA" id="ARBA00023125"/>
    </source>
</evidence>
<dbReference type="SMART" id="SM00345">
    <property type="entry name" value="HTH_GNTR"/>
    <property type="match status" value="1"/>
</dbReference>
<dbReference type="Gene3D" id="1.10.10.10">
    <property type="entry name" value="Winged helix-like DNA-binding domain superfamily/Winged helix DNA-binding domain"/>
    <property type="match status" value="1"/>
</dbReference>
<protein>
    <submittedName>
        <fullName evidence="5">DNA-binding transcriptional regulator, GntR family</fullName>
    </submittedName>
</protein>
<dbReference type="PANTHER" id="PTHR44846">
    <property type="entry name" value="MANNOSYL-D-GLYCERATE TRANSPORT/METABOLISM SYSTEM REPRESSOR MNGR-RELATED"/>
    <property type="match status" value="1"/>
</dbReference>
<dbReference type="InterPro" id="IPR036388">
    <property type="entry name" value="WH-like_DNA-bd_sf"/>
</dbReference>
<sequence>MSRQPRYLWVAETLRRPILSGELAAGTRLPSRAQLARQYEVSEQVSRNALRLLVTEGLVESRPGSGYYVRGLPEAHRFSRTDRASGTGVEPLDAEPVGTVTLPADLSLAQRLRIREDEPLYRTCFVGSSEGAPVAVHTSWEPTILTHGTSRAPGEMIPRLGVIDRLGAAGVPIDRVVEEVSVRPLRETEAGLLRLTPGLPVLVVERTHFSGRRPVETSDLVATPDRCRLVYRLSLARSHADVRRNRYR</sequence>
<dbReference type="PANTHER" id="PTHR44846:SF17">
    <property type="entry name" value="GNTR-FAMILY TRANSCRIPTIONAL REGULATOR"/>
    <property type="match status" value="1"/>
</dbReference>
<dbReference type="Gene3D" id="3.40.1410.10">
    <property type="entry name" value="Chorismate lyase-like"/>
    <property type="match status" value="1"/>
</dbReference>
<dbReference type="SMART" id="SM00866">
    <property type="entry name" value="UTRA"/>
    <property type="match status" value="1"/>
</dbReference>
<gene>
    <name evidence="5" type="ORF">SAMN02745673_02662</name>
</gene>
<dbReference type="InterPro" id="IPR036390">
    <property type="entry name" value="WH_DNA-bd_sf"/>
</dbReference>
<keyword evidence="2 5" id="KW-0238">DNA-binding</keyword>
<dbReference type="CDD" id="cd07377">
    <property type="entry name" value="WHTH_GntR"/>
    <property type="match status" value="1"/>
</dbReference>
<reference evidence="5 6" key="1">
    <citation type="submission" date="2017-02" db="EMBL/GenBank/DDBJ databases">
        <authorList>
            <person name="Peterson S.W."/>
        </authorList>
    </citation>
    <scope>NUCLEOTIDE SEQUENCE [LARGE SCALE GENOMIC DNA]</scope>
    <source>
        <strain evidence="5 6">DSM 45154</strain>
    </source>
</reference>
<evidence type="ECO:0000256" key="3">
    <source>
        <dbReference type="ARBA" id="ARBA00023163"/>
    </source>
</evidence>
<evidence type="ECO:0000256" key="1">
    <source>
        <dbReference type="ARBA" id="ARBA00023015"/>
    </source>
</evidence>
<dbReference type="InterPro" id="IPR000524">
    <property type="entry name" value="Tscrpt_reg_HTH_GntR"/>
</dbReference>
<dbReference type="Pfam" id="PF07702">
    <property type="entry name" value="UTRA"/>
    <property type="match status" value="1"/>
</dbReference>
<dbReference type="InterPro" id="IPR050679">
    <property type="entry name" value="Bact_HTH_transcr_reg"/>
</dbReference>
<keyword evidence="3" id="KW-0804">Transcription</keyword>
<dbReference type="SUPFAM" id="SSF46785">
    <property type="entry name" value="Winged helix' DNA-binding domain"/>
    <property type="match status" value="1"/>
</dbReference>
<dbReference type="Proteomes" id="UP000190637">
    <property type="component" value="Unassembled WGS sequence"/>
</dbReference>
<keyword evidence="1" id="KW-0805">Transcription regulation</keyword>
<dbReference type="STRING" id="1122192.SAMN02745673_02662"/>
<dbReference type="InterPro" id="IPR028978">
    <property type="entry name" value="Chorismate_lyase_/UTRA_dom_sf"/>
</dbReference>
<accession>A0A1T4RAR3</accession>
<dbReference type="EMBL" id="FUWS01000006">
    <property type="protein sequence ID" value="SKA13073.1"/>
    <property type="molecule type" value="Genomic_DNA"/>
</dbReference>
<name>A0A1T4RAR3_9ACTN</name>
<dbReference type="Pfam" id="PF00392">
    <property type="entry name" value="GntR"/>
    <property type="match status" value="1"/>
</dbReference>
<keyword evidence="6" id="KW-1185">Reference proteome</keyword>
<dbReference type="GO" id="GO:0003700">
    <property type="term" value="F:DNA-binding transcription factor activity"/>
    <property type="evidence" value="ECO:0007669"/>
    <property type="project" value="InterPro"/>
</dbReference>
<evidence type="ECO:0000313" key="5">
    <source>
        <dbReference type="EMBL" id="SKA13073.1"/>
    </source>
</evidence>
<evidence type="ECO:0000259" key="4">
    <source>
        <dbReference type="PROSITE" id="PS50949"/>
    </source>
</evidence>